<reference evidence="9 10" key="1">
    <citation type="submission" date="2020-08" db="EMBL/GenBank/DDBJ databases">
        <title>Genomic Encyclopedia of Type Strains, Phase IV (KMG-IV): sequencing the most valuable type-strain genomes for metagenomic binning, comparative biology and taxonomic classification.</title>
        <authorList>
            <person name="Goeker M."/>
        </authorList>
    </citation>
    <scope>NUCLEOTIDE SEQUENCE [LARGE SCALE GENOMIC DNA]</scope>
    <source>
        <strain evidence="9 10">DSM 2461</strain>
    </source>
</reference>
<keyword evidence="4 7" id="KW-0805">Transcription regulation</keyword>
<dbReference type="GO" id="GO:0005737">
    <property type="term" value="C:cytoplasm"/>
    <property type="evidence" value="ECO:0007669"/>
    <property type="project" value="UniProtKB-UniRule"/>
</dbReference>
<dbReference type="PANTHER" id="PTHR34701">
    <property type="entry name" value="TRANSCRIPTIONAL REGULATOR MRAZ"/>
    <property type="match status" value="1"/>
</dbReference>
<evidence type="ECO:0000256" key="2">
    <source>
        <dbReference type="ARBA" id="ARBA00022490"/>
    </source>
</evidence>
<evidence type="ECO:0000313" key="9">
    <source>
        <dbReference type="EMBL" id="MBB6481979.1"/>
    </source>
</evidence>
<evidence type="ECO:0000256" key="1">
    <source>
        <dbReference type="ARBA" id="ARBA00013860"/>
    </source>
</evidence>
<keyword evidence="3" id="KW-0677">Repeat</keyword>
<dbReference type="HAMAP" id="MF_01008">
    <property type="entry name" value="MraZ"/>
    <property type="match status" value="1"/>
</dbReference>
<dbReference type="GO" id="GO:0009295">
    <property type="term" value="C:nucleoid"/>
    <property type="evidence" value="ECO:0007669"/>
    <property type="project" value="UniProtKB-SubCell"/>
</dbReference>
<dbReference type="CDD" id="cd16320">
    <property type="entry name" value="MraZ_N"/>
    <property type="match status" value="1"/>
</dbReference>
<evidence type="ECO:0000313" key="10">
    <source>
        <dbReference type="Proteomes" id="UP000587760"/>
    </source>
</evidence>
<dbReference type="GO" id="GO:0003700">
    <property type="term" value="F:DNA-binding transcription factor activity"/>
    <property type="evidence" value="ECO:0007669"/>
    <property type="project" value="UniProtKB-UniRule"/>
</dbReference>
<name>A0A841RGR7_9SPIO</name>
<dbReference type="InterPro" id="IPR020603">
    <property type="entry name" value="MraZ_dom"/>
</dbReference>
<dbReference type="Pfam" id="PF02381">
    <property type="entry name" value="MraZ"/>
    <property type="match status" value="1"/>
</dbReference>
<dbReference type="InterPro" id="IPR007159">
    <property type="entry name" value="SpoVT-AbrB_dom"/>
</dbReference>
<dbReference type="InterPro" id="IPR035644">
    <property type="entry name" value="MraZ_C"/>
</dbReference>
<dbReference type="EMBL" id="JACHGJ010000008">
    <property type="protein sequence ID" value="MBB6481979.1"/>
    <property type="molecule type" value="Genomic_DNA"/>
</dbReference>
<dbReference type="PANTHER" id="PTHR34701:SF1">
    <property type="entry name" value="TRANSCRIPTIONAL REGULATOR MRAZ"/>
    <property type="match status" value="1"/>
</dbReference>
<evidence type="ECO:0000256" key="3">
    <source>
        <dbReference type="ARBA" id="ARBA00022737"/>
    </source>
</evidence>
<evidence type="ECO:0000256" key="4">
    <source>
        <dbReference type="ARBA" id="ARBA00023015"/>
    </source>
</evidence>
<dbReference type="GO" id="GO:0000976">
    <property type="term" value="F:transcription cis-regulatory region binding"/>
    <property type="evidence" value="ECO:0007669"/>
    <property type="project" value="TreeGrafter"/>
</dbReference>
<dbReference type="CDD" id="cd16321">
    <property type="entry name" value="MraZ_C"/>
    <property type="match status" value="1"/>
</dbReference>
<protein>
    <recommendedName>
        <fullName evidence="1 7">Transcriptional regulator MraZ</fullName>
    </recommendedName>
</protein>
<evidence type="ECO:0000256" key="5">
    <source>
        <dbReference type="ARBA" id="ARBA00023125"/>
    </source>
</evidence>
<evidence type="ECO:0000259" key="8">
    <source>
        <dbReference type="PROSITE" id="PS51740"/>
    </source>
</evidence>
<comment type="subcellular location">
    <subcellularLocation>
        <location evidence="7">Cytoplasm</location>
        <location evidence="7">Nucleoid</location>
    </subcellularLocation>
</comment>
<comment type="caution">
    <text evidence="9">The sequence shown here is derived from an EMBL/GenBank/DDBJ whole genome shotgun (WGS) entry which is preliminary data.</text>
</comment>
<organism evidence="9 10">
    <name type="scientific">Spirochaeta isovalerica</name>
    <dbReference type="NCBI Taxonomy" id="150"/>
    <lineage>
        <taxon>Bacteria</taxon>
        <taxon>Pseudomonadati</taxon>
        <taxon>Spirochaetota</taxon>
        <taxon>Spirochaetia</taxon>
        <taxon>Spirochaetales</taxon>
        <taxon>Spirochaetaceae</taxon>
        <taxon>Spirochaeta</taxon>
    </lineage>
</organism>
<dbReference type="Proteomes" id="UP000587760">
    <property type="component" value="Unassembled WGS sequence"/>
</dbReference>
<sequence length="117" mass="13338">MVLTRGVDKCLWLFPGEEWSKVSKILLENSSLFRARSQMIQRRLLAPATDLAVDKNGRINIPSSLQKSAGLVRDCIFIGLDDHVEIWDEELYLEFEEKCELDIKDAWEELGSLGDLG</sequence>
<keyword evidence="5 7" id="KW-0238">DNA-binding</keyword>
<keyword evidence="6 7" id="KW-0804">Transcription</keyword>
<accession>A0A841RGR7</accession>
<dbReference type="InterPro" id="IPR003444">
    <property type="entry name" value="MraZ"/>
</dbReference>
<comment type="subunit">
    <text evidence="7">Forms oligomers.</text>
</comment>
<proteinExistence type="inferred from homology"/>
<dbReference type="AlphaFoldDB" id="A0A841RGR7"/>
<evidence type="ECO:0000256" key="6">
    <source>
        <dbReference type="ARBA" id="ARBA00023163"/>
    </source>
</evidence>
<keyword evidence="2 7" id="KW-0963">Cytoplasm</keyword>
<dbReference type="InterPro" id="IPR038619">
    <property type="entry name" value="MraZ_sf"/>
</dbReference>
<dbReference type="PROSITE" id="PS51740">
    <property type="entry name" value="SPOVT_ABRB"/>
    <property type="match status" value="1"/>
</dbReference>
<dbReference type="Gene3D" id="3.40.1550.20">
    <property type="entry name" value="Transcriptional regulator MraZ domain"/>
    <property type="match status" value="1"/>
</dbReference>
<keyword evidence="10" id="KW-1185">Reference proteome</keyword>
<dbReference type="GO" id="GO:2000143">
    <property type="term" value="P:negative regulation of DNA-templated transcription initiation"/>
    <property type="evidence" value="ECO:0007669"/>
    <property type="project" value="TreeGrafter"/>
</dbReference>
<dbReference type="InterPro" id="IPR035642">
    <property type="entry name" value="MraZ_N"/>
</dbReference>
<dbReference type="InterPro" id="IPR037914">
    <property type="entry name" value="SpoVT-AbrB_sf"/>
</dbReference>
<dbReference type="SUPFAM" id="SSF89447">
    <property type="entry name" value="AbrB/MazE/MraZ-like"/>
    <property type="match status" value="1"/>
</dbReference>
<gene>
    <name evidence="7" type="primary">mraZ</name>
    <name evidence="9" type="ORF">HNR50_003660</name>
</gene>
<comment type="similarity">
    <text evidence="7">Belongs to the MraZ family.</text>
</comment>
<feature type="domain" description="SpoVT-AbrB" evidence="8">
    <location>
        <begin position="48"/>
        <end position="91"/>
    </location>
</feature>
<evidence type="ECO:0000256" key="7">
    <source>
        <dbReference type="HAMAP-Rule" id="MF_01008"/>
    </source>
</evidence>